<proteinExistence type="predicted"/>
<dbReference type="RefSeq" id="WP_258824673.1">
    <property type="nucleotide sequence ID" value="NZ_JANUHB010000012.1"/>
</dbReference>
<dbReference type="Proteomes" id="UP001206126">
    <property type="component" value="Unassembled WGS sequence"/>
</dbReference>
<feature type="domain" description="Nif11" evidence="1">
    <location>
        <begin position="1"/>
        <end position="51"/>
    </location>
</feature>
<dbReference type="InterPro" id="IPR022516">
    <property type="entry name" value="CHP03798_Ocin"/>
</dbReference>
<comment type="caution">
    <text evidence="2">The sequence shown here is derived from an EMBL/GenBank/DDBJ whole genome shotgun (WGS) entry which is preliminary data.</text>
</comment>
<organism evidence="2 3">
    <name type="scientific">Massilia agilis</name>
    <dbReference type="NCBI Taxonomy" id="1811226"/>
    <lineage>
        <taxon>Bacteria</taxon>
        <taxon>Pseudomonadati</taxon>
        <taxon>Pseudomonadota</taxon>
        <taxon>Betaproteobacteria</taxon>
        <taxon>Burkholderiales</taxon>
        <taxon>Oxalobacteraceae</taxon>
        <taxon>Telluria group</taxon>
        <taxon>Massilia</taxon>
    </lineage>
</organism>
<reference evidence="2 3" key="1">
    <citation type="submission" date="2022-08" db="EMBL/GenBank/DDBJ databases">
        <title>Reclassification of Massilia species as members of the genera Telluria, Duganella, Pseudoduganella, Mokoshia gen. nov. and Zemynaea gen. nov. using orthogonal and non-orthogonal genome-based approaches.</title>
        <authorList>
            <person name="Bowman J.P."/>
        </authorList>
    </citation>
    <scope>NUCLEOTIDE SEQUENCE [LARGE SCALE GENOMIC DNA]</scope>
    <source>
        <strain evidence="2 3">JCM 31605</strain>
    </source>
</reference>
<evidence type="ECO:0000313" key="2">
    <source>
        <dbReference type="EMBL" id="MCS0810845.1"/>
    </source>
</evidence>
<accession>A0ABT2DHQ9</accession>
<sequence length="99" mass="11162">MSIQNIEAFYKHALRNPALVNSLMGARDMSTFQRNVVELGRNAGFDFNEDEAHEWIQQKLATQATGELTDDELETVSGGNDEQAHHRFLTWLVSIGTVQ</sequence>
<gene>
    <name evidence="2" type="ORF">NX774_23220</name>
</gene>
<dbReference type="Pfam" id="PF07862">
    <property type="entry name" value="Nif11"/>
    <property type="match status" value="1"/>
</dbReference>
<dbReference type="EMBL" id="JANUHB010000012">
    <property type="protein sequence ID" value="MCS0810845.1"/>
    <property type="molecule type" value="Genomic_DNA"/>
</dbReference>
<name>A0ABT2DHQ9_9BURK</name>
<evidence type="ECO:0000313" key="3">
    <source>
        <dbReference type="Proteomes" id="UP001206126"/>
    </source>
</evidence>
<protein>
    <submittedName>
        <fullName evidence="2">Nif11-like leader peptide family RiPP</fullName>
    </submittedName>
</protein>
<keyword evidence="3" id="KW-1185">Reference proteome</keyword>
<dbReference type="InterPro" id="IPR012903">
    <property type="entry name" value="Nif11"/>
</dbReference>
<evidence type="ECO:0000259" key="1">
    <source>
        <dbReference type="Pfam" id="PF07862"/>
    </source>
</evidence>
<dbReference type="NCBIfam" id="TIGR03798">
    <property type="entry name" value="leader_Nif11"/>
    <property type="match status" value="1"/>
</dbReference>